<reference evidence="2 3" key="1">
    <citation type="submission" date="2024-04" db="EMBL/GenBank/DDBJ databases">
        <title>Tritrichomonas musculus Genome.</title>
        <authorList>
            <person name="Alves-Ferreira E."/>
            <person name="Grigg M."/>
            <person name="Lorenzi H."/>
            <person name="Galac M."/>
        </authorList>
    </citation>
    <scope>NUCLEOTIDE SEQUENCE [LARGE SCALE GENOMIC DNA]</scope>
    <source>
        <strain evidence="2 3">EAF2021</strain>
    </source>
</reference>
<accession>A0ABR2JY70</accession>
<proteinExistence type="predicted"/>
<evidence type="ECO:0000259" key="1">
    <source>
        <dbReference type="PROSITE" id="PS50011"/>
    </source>
</evidence>
<dbReference type="Proteomes" id="UP001470230">
    <property type="component" value="Unassembled WGS sequence"/>
</dbReference>
<organism evidence="2 3">
    <name type="scientific">Tritrichomonas musculus</name>
    <dbReference type="NCBI Taxonomy" id="1915356"/>
    <lineage>
        <taxon>Eukaryota</taxon>
        <taxon>Metamonada</taxon>
        <taxon>Parabasalia</taxon>
        <taxon>Tritrichomonadida</taxon>
        <taxon>Tritrichomonadidae</taxon>
        <taxon>Tritrichomonas</taxon>
    </lineage>
</organism>
<protein>
    <recommendedName>
        <fullName evidence="1">Protein kinase domain-containing protein</fullName>
    </recommendedName>
</protein>
<dbReference type="PRINTS" id="PR00109">
    <property type="entry name" value="TYRKINASE"/>
</dbReference>
<dbReference type="InterPro" id="IPR000719">
    <property type="entry name" value="Prot_kinase_dom"/>
</dbReference>
<dbReference type="Pfam" id="PF00069">
    <property type="entry name" value="Pkinase"/>
    <property type="match status" value="1"/>
</dbReference>
<dbReference type="InterPro" id="IPR001245">
    <property type="entry name" value="Ser-Thr/Tyr_kinase_cat_dom"/>
</dbReference>
<gene>
    <name evidence="2" type="ORF">M9Y10_042667</name>
</gene>
<dbReference type="Gene3D" id="1.10.510.10">
    <property type="entry name" value="Transferase(Phosphotransferase) domain 1"/>
    <property type="match status" value="1"/>
</dbReference>
<dbReference type="InterPro" id="IPR051681">
    <property type="entry name" value="Ser/Thr_Kinases-Pseudokinases"/>
</dbReference>
<evidence type="ECO:0000313" key="2">
    <source>
        <dbReference type="EMBL" id="KAK8883573.1"/>
    </source>
</evidence>
<dbReference type="PANTHER" id="PTHR44329:SF214">
    <property type="entry name" value="PROTEIN KINASE DOMAIN-CONTAINING PROTEIN"/>
    <property type="match status" value="1"/>
</dbReference>
<evidence type="ECO:0000313" key="3">
    <source>
        <dbReference type="Proteomes" id="UP001470230"/>
    </source>
</evidence>
<comment type="caution">
    <text evidence="2">The sequence shown here is derived from an EMBL/GenBank/DDBJ whole genome shotgun (WGS) entry which is preliminary data.</text>
</comment>
<dbReference type="PROSITE" id="PS50011">
    <property type="entry name" value="PROTEIN_KINASE_DOM"/>
    <property type="match status" value="1"/>
</dbReference>
<dbReference type="InterPro" id="IPR011009">
    <property type="entry name" value="Kinase-like_dom_sf"/>
</dbReference>
<keyword evidence="3" id="KW-1185">Reference proteome</keyword>
<feature type="domain" description="Protein kinase" evidence="1">
    <location>
        <begin position="18"/>
        <end position="283"/>
    </location>
</feature>
<sequence length="304" mass="35449">MNDKFKKYEVSRKDFENIHDEKTICGGLARTTFVIQKSTGQKCACKSTLQKIAKIERFFYNEIDVLARINHPAIVPFIGYAIDNKRGYIYLKYMEKGSLVDLIRQNRANSIDPLWDDTHKLIISYGVAQAMKYLHSNNILHRDLKPQSILLDTELHPYISSFSTSKGVDDPIDSKTIHQTTVLFMAPEFIEDPEKYNRTKPIDVYSYAMVLYYIWTEQLPYDENNSLHEILDKVLKNERPKFPSAISPNENWKHLITRCWDQSPGGRPTFSEICSLLESEHFVTSNIDKNMFQNYKKIFDSMHS</sequence>
<dbReference type="EMBL" id="JAPFFF010000008">
    <property type="protein sequence ID" value="KAK8883573.1"/>
    <property type="molecule type" value="Genomic_DNA"/>
</dbReference>
<name>A0ABR2JY70_9EUKA</name>
<dbReference type="PANTHER" id="PTHR44329">
    <property type="entry name" value="SERINE/THREONINE-PROTEIN KINASE TNNI3K-RELATED"/>
    <property type="match status" value="1"/>
</dbReference>
<dbReference type="SUPFAM" id="SSF56112">
    <property type="entry name" value="Protein kinase-like (PK-like)"/>
    <property type="match status" value="1"/>
</dbReference>